<protein>
    <submittedName>
        <fullName evidence="2">NAD(P)-binding protein</fullName>
    </submittedName>
</protein>
<dbReference type="InParanoid" id="A0A1J7J442"/>
<dbReference type="InterPro" id="IPR013154">
    <property type="entry name" value="ADH-like_N"/>
</dbReference>
<dbReference type="CDD" id="cd08267">
    <property type="entry name" value="MDR1"/>
    <property type="match status" value="1"/>
</dbReference>
<proteinExistence type="predicted"/>
<dbReference type="OrthoDB" id="201656at2759"/>
<dbReference type="PANTHER" id="PTHR44013">
    <property type="entry name" value="ZINC-TYPE ALCOHOL DEHYDROGENASE-LIKE PROTEIN C16A3.02C"/>
    <property type="match status" value="1"/>
</dbReference>
<accession>A0A1J7J442</accession>
<dbReference type="Pfam" id="PF08240">
    <property type="entry name" value="ADH_N"/>
    <property type="match status" value="1"/>
</dbReference>
<dbReference type="InterPro" id="IPR011032">
    <property type="entry name" value="GroES-like_sf"/>
</dbReference>
<dbReference type="InterPro" id="IPR036291">
    <property type="entry name" value="NAD(P)-bd_dom_sf"/>
</dbReference>
<dbReference type="SUPFAM" id="SSF50129">
    <property type="entry name" value="GroES-like"/>
    <property type="match status" value="1"/>
</dbReference>
<evidence type="ECO:0000313" key="2">
    <source>
        <dbReference type="EMBL" id="OIW34871.1"/>
    </source>
</evidence>
<organism evidence="2 3">
    <name type="scientific">Coniochaeta ligniaria NRRL 30616</name>
    <dbReference type="NCBI Taxonomy" id="1408157"/>
    <lineage>
        <taxon>Eukaryota</taxon>
        <taxon>Fungi</taxon>
        <taxon>Dikarya</taxon>
        <taxon>Ascomycota</taxon>
        <taxon>Pezizomycotina</taxon>
        <taxon>Sordariomycetes</taxon>
        <taxon>Sordariomycetidae</taxon>
        <taxon>Coniochaetales</taxon>
        <taxon>Coniochaetaceae</taxon>
        <taxon>Coniochaeta</taxon>
    </lineage>
</organism>
<dbReference type="Proteomes" id="UP000182658">
    <property type="component" value="Unassembled WGS sequence"/>
</dbReference>
<dbReference type="Gene3D" id="3.90.180.10">
    <property type="entry name" value="Medium-chain alcohol dehydrogenases, catalytic domain"/>
    <property type="match status" value="1"/>
</dbReference>
<dbReference type="Gene3D" id="3.40.50.720">
    <property type="entry name" value="NAD(P)-binding Rossmann-like Domain"/>
    <property type="match status" value="1"/>
</dbReference>
<dbReference type="EMBL" id="KV875093">
    <property type="protein sequence ID" value="OIW34871.1"/>
    <property type="molecule type" value="Genomic_DNA"/>
</dbReference>
<dbReference type="AlphaFoldDB" id="A0A1J7J442"/>
<dbReference type="STRING" id="1408157.A0A1J7J442"/>
<dbReference type="InterPro" id="IPR052733">
    <property type="entry name" value="Chloroplast_QOR"/>
</dbReference>
<sequence length="340" mass="36226">MSTVSLPSTMRAAQWSKISGGLESSLKPTTAAKFPKGAQPLGATSTLVKVAYAAINPVDYKLAELPVVNRFLFGRTATPGLDFAGTVVSTNLAHLKPGQRVFGQAKTGSLAEYAVVEKGSIAPLPDNVSFRDAATIGVAGLTAYQCIAPYVKPGAKVLVNGGSGGVGTFVIQAAKAAGASTVTAICSGPNAELCKSLGADEVIDYRAENPVAALKRSGRQYDHVVDTVFHSADMYWNCHHYLKPHGIYVSIAGNISPRGMWDLVSVSLWPKWLGGGQRKFFQLMEKPNPRDYELVAQWMSEGKIKPVVEEEFALEDAGKAFARLKTGRTRGKLVVRVAGE</sequence>
<evidence type="ECO:0000313" key="3">
    <source>
        <dbReference type="Proteomes" id="UP000182658"/>
    </source>
</evidence>
<reference evidence="2 3" key="1">
    <citation type="submission" date="2016-10" db="EMBL/GenBank/DDBJ databases">
        <title>Draft genome sequence of Coniochaeta ligniaria NRRL30616, a lignocellulolytic fungus for bioabatement of inhibitors in plant biomass hydrolysates.</title>
        <authorList>
            <consortium name="DOE Joint Genome Institute"/>
            <person name="Jimenez D.J."/>
            <person name="Hector R.E."/>
            <person name="Riley R."/>
            <person name="Sun H."/>
            <person name="Grigoriev I.V."/>
            <person name="Van Elsas J.D."/>
            <person name="Nichols N.N."/>
        </authorList>
    </citation>
    <scope>NUCLEOTIDE SEQUENCE [LARGE SCALE GENOMIC DNA]</scope>
    <source>
        <strain evidence="2 3">NRRL 30616</strain>
    </source>
</reference>
<feature type="domain" description="Enoyl reductase (ER)" evidence="1">
    <location>
        <begin position="21"/>
        <end position="335"/>
    </location>
</feature>
<gene>
    <name evidence="2" type="ORF">CONLIGDRAFT_28373</name>
</gene>
<dbReference type="PANTHER" id="PTHR44013:SF1">
    <property type="entry name" value="ZINC-TYPE ALCOHOL DEHYDROGENASE-LIKE PROTEIN C16A3.02C"/>
    <property type="match status" value="1"/>
</dbReference>
<dbReference type="InterPro" id="IPR020843">
    <property type="entry name" value="ER"/>
</dbReference>
<dbReference type="SUPFAM" id="SSF51735">
    <property type="entry name" value="NAD(P)-binding Rossmann-fold domains"/>
    <property type="match status" value="1"/>
</dbReference>
<keyword evidence="3" id="KW-1185">Reference proteome</keyword>
<dbReference type="SMART" id="SM00829">
    <property type="entry name" value="PKS_ER"/>
    <property type="match status" value="1"/>
</dbReference>
<name>A0A1J7J442_9PEZI</name>
<dbReference type="Pfam" id="PF13602">
    <property type="entry name" value="ADH_zinc_N_2"/>
    <property type="match status" value="1"/>
</dbReference>
<dbReference type="GO" id="GO:0016491">
    <property type="term" value="F:oxidoreductase activity"/>
    <property type="evidence" value="ECO:0007669"/>
    <property type="project" value="InterPro"/>
</dbReference>
<evidence type="ECO:0000259" key="1">
    <source>
        <dbReference type="SMART" id="SM00829"/>
    </source>
</evidence>